<dbReference type="OrthoDB" id="9809438at2"/>
<comment type="catalytic activity">
    <reaction evidence="10">
        <text>4-CDP-2-C-methyl-D-erythritol + ATP = 4-CDP-2-C-methyl-D-erythritol 2-phosphate + ADP + H(+)</text>
        <dbReference type="Rhea" id="RHEA:18437"/>
        <dbReference type="ChEBI" id="CHEBI:15378"/>
        <dbReference type="ChEBI" id="CHEBI:30616"/>
        <dbReference type="ChEBI" id="CHEBI:57823"/>
        <dbReference type="ChEBI" id="CHEBI:57919"/>
        <dbReference type="ChEBI" id="CHEBI:456216"/>
        <dbReference type="EC" id="2.7.1.148"/>
    </reaction>
</comment>
<evidence type="ECO:0000256" key="5">
    <source>
        <dbReference type="ARBA" id="ARBA00022741"/>
    </source>
</evidence>
<dbReference type="InterPro" id="IPR036554">
    <property type="entry name" value="GHMP_kinase_C_sf"/>
</dbReference>
<dbReference type="SUPFAM" id="SSF55060">
    <property type="entry name" value="GHMP Kinase, C-terminal domain"/>
    <property type="match status" value="1"/>
</dbReference>
<dbReference type="GO" id="GO:0019288">
    <property type="term" value="P:isopentenyl diphosphate biosynthetic process, methylerythritol 4-phosphate pathway"/>
    <property type="evidence" value="ECO:0007669"/>
    <property type="project" value="UniProtKB-UniRule"/>
</dbReference>
<evidence type="ECO:0000256" key="2">
    <source>
        <dbReference type="ARBA" id="ARBA00012052"/>
    </source>
</evidence>
<evidence type="ECO:0000259" key="11">
    <source>
        <dbReference type="Pfam" id="PF00288"/>
    </source>
</evidence>
<dbReference type="AlphaFoldDB" id="A0A512HHZ0"/>
<evidence type="ECO:0000256" key="8">
    <source>
        <dbReference type="ARBA" id="ARBA00023229"/>
    </source>
</evidence>
<protein>
    <recommendedName>
        <fullName evidence="3 10">4-diphosphocytidyl-2-C-methyl-D-erythritol kinase</fullName>
        <shortName evidence="10">CMK</shortName>
        <ecNumber evidence="2 10">2.7.1.148</ecNumber>
    </recommendedName>
    <alternativeName>
        <fullName evidence="9 10">4-(cytidine-5'-diphospho)-2-C-methyl-D-erythritol kinase</fullName>
    </alternativeName>
</protein>
<dbReference type="NCBIfam" id="NF011202">
    <property type="entry name" value="PRK14608.1"/>
    <property type="match status" value="1"/>
</dbReference>
<dbReference type="GO" id="GO:0016114">
    <property type="term" value="P:terpenoid biosynthetic process"/>
    <property type="evidence" value="ECO:0007669"/>
    <property type="project" value="UniProtKB-UniRule"/>
</dbReference>
<keyword evidence="6 10" id="KW-0418">Kinase</keyword>
<dbReference type="EMBL" id="BJZP01000008">
    <property type="protein sequence ID" value="GEO85072.1"/>
    <property type="molecule type" value="Genomic_DNA"/>
</dbReference>
<keyword evidence="7 10" id="KW-0067">ATP-binding</keyword>
<dbReference type="Proteomes" id="UP000321717">
    <property type="component" value="Unassembled WGS sequence"/>
</dbReference>
<dbReference type="RefSeq" id="WP_147180015.1">
    <property type="nucleotide sequence ID" value="NZ_BJZP01000008.1"/>
</dbReference>
<sequence>MSAETTSEAAPAKINLALHITGQRADGYHLLDSIVAFASHGDLLTFSPADRDGFGLAGRFGASLSAEAGGKDDNLVLKARDLLRAALAADGHVMEPVAIELEKNLPVASGIGGGSADAAATLRGLLRFWRASLPPETLSAIALKLGADVPMCLESRPLRARAIGERIDMLGSIPRFALVLANPLKSVSTPDIFRRLAKRDNPPIGTLPTSCDIAAWIAFLSGLRNDLEAPARAIVPEIASVSTALREAGSQLVRMSGSGATCFGIFSDREQAEKAALELESRHPDWYVQATETENGSAG</sequence>
<dbReference type="InterPro" id="IPR020568">
    <property type="entry name" value="Ribosomal_Su5_D2-typ_SF"/>
</dbReference>
<feature type="active site" evidence="10">
    <location>
        <position position="148"/>
    </location>
</feature>
<evidence type="ECO:0000256" key="6">
    <source>
        <dbReference type="ARBA" id="ARBA00022777"/>
    </source>
</evidence>
<evidence type="ECO:0000256" key="9">
    <source>
        <dbReference type="ARBA" id="ARBA00032554"/>
    </source>
</evidence>
<dbReference type="InterPro" id="IPR013750">
    <property type="entry name" value="GHMP_kinase_C_dom"/>
</dbReference>
<keyword evidence="5 10" id="KW-0547">Nucleotide-binding</keyword>
<dbReference type="UniPathway" id="UPA00056">
    <property type="reaction ID" value="UER00094"/>
</dbReference>
<dbReference type="PANTHER" id="PTHR43527:SF2">
    <property type="entry name" value="4-DIPHOSPHOCYTIDYL-2-C-METHYL-D-ERYTHRITOL KINASE, CHLOROPLASTIC"/>
    <property type="match status" value="1"/>
</dbReference>
<dbReference type="InterPro" id="IPR006204">
    <property type="entry name" value="GHMP_kinase_N_dom"/>
</dbReference>
<dbReference type="InterPro" id="IPR014721">
    <property type="entry name" value="Ribsml_uS5_D2-typ_fold_subgr"/>
</dbReference>
<dbReference type="Gene3D" id="3.30.230.10">
    <property type="match status" value="1"/>
</dbReference>
<feature type="binding site" evidence="10">
    <location>
        <begin position="106"/>
        <end position="116"/>
    </location>
    <ligand>
        <name>ATP</name>
        <dbReference type="ChEBI" id="CHEBI:30616"/>
    </ligand>
</feature>
<evidence type="ECO:0000256" key="10">
    <source>
        <dbReference type="HAMAP-Rule" id="MF_00061"/>
    </source>
</evidence>
<gene>
    <name evidence="10 13" type="primary">ispE</name>
    <name evidence="13" type="ORF">RNA01_20040</name>
</gene>
<dbReference type="InterPro" id="IPR004424">
    <property type="entry name" value="IspE"/>
</dbReference>
<dbReference type="SUPFAM" id="SSF54211">
    <property type="entry name" value="Ribosomal protein S5 domain 2-like"/>
    <property type="match status" value="1"/>
</dbReference>
<feature type="domain" description="GHMP kinase C-terminal" evidence="12">
    <location>
        <begin position="224"/>
        <end position="282"/>
    </location>
</feature>
<proteinExistence type="inferred from homology"/>
<keyword evidence="8 10" id="KW-0414">Isoprene biosynthesis</keyword>
<accession>A0A512HHZ0</accession>
<feature type="domain" description="GHMP kinase N-terminal" evidence="11">
    <location>
        <begin position="74"/>
        <end position="153"/>
    </location>
</feature>
<evidence type="ECO:0000256" key="4">
    <source>
        <dbReference type="ARBA" id="ARBA00022679"/>
    </source>
</evidence>
<dbReference type="PIRSF" id="PIRSF010376">
    <property type="entry name" value="IspE"/>
    <property type="match status" value="1"/>
</dbReference>
<comment type="caution">
    <text evidence="13">The sequence shown here is derived from an EMBL/GenBank/DDBJ whole genome shotgun (WGS) entry which is preliminary data.</text>
</comment>
<keyword evidence="14" id="KW-1185">Reference proteome</keyword>
<comment type="pathway">
    <text evidence="10">Isoprenoid biosynthesis; isopentenyl diphosphate biosynthesis via DXP pathway; isopentenyl diphosphate from 1-deoxy-D-xylulose 5-phosphate: step 3/6.</text>
</comment>
<keyword evidence="4 10" id="KW-0808">Transferase</keyword>
<comment type="function">
    <text evidence="10">Catalyzes the phosphorylation of the position 2 hydroxy group of 4-diphosphocytidyl-2C-methyl-D-erythritol.</text>
</comment>
<evidence type="ECO:0000256" key="3">
    <source>
        <dbReference type="ARBA" id="ARBA00017473"/>
    </source>
</evidence>
<dbReference type="Gene3D" id="3.30.70.890">
    <property type="entry name" value="GHMP kinase, C-terminal domain"/>
    <property type="match status" value="1"/>
</dbReference>
<organism evidence="13 14">
    <name type="scientific">Ciceribacter naphthalenivorans</name>
    <dbReference type="NCBI Taxonomy" id="1118451"/>
    <lineage>
        <taxon>Bacteria</taxon>
        <taxon>Pseudomonadati</taxon>
        <taxon>Pseudomonadota</taxon>
        <taxon>Alphaproteobacteria</taxon>
        <taxon>Hyphomicrobiales</taxon>
        <taxon>Rhizobiaceae</taxon>
        <taxon>Ciceribacter</taxon>
    </lineage>
</organism>
<feature type="active site" evidence="10">
    <location>
        <position position="13"/>
    </location>
</feature>
<dbReference type="NCBIfam" id="TIGR00154">
    <property type="entry name" value="ispE"/>
    <property type="match status" value="1"/>
</dbReference>
<name>A0A512HHZ0_9HYPH</name>
<evidence type="ECO:0000256" key="1">
    <source>
        <dbReference type="ARBA" id="ARBA00009684"/>
    </source>
</evidence>
<dbReference type="Pfam" id="PF08544">
    <property type="entry name" value="GHMP_kinases_C"/>
    <property type="match status" value="1"/>
</dbReference>
<dbReference type="GO" id="GO:0005524">
    <property type="term" value="F:ATP binding"/>
    <property type="evidence" value="ECO:0007669"/>
    <property type="project" value="UniProtKB-UniRule"/>
</dbReference>
<evidence type="ECO:0000259" key="12">
    <source>
        <dbReference type="Pfam" id="PF08544"/>
    </source>
</evidence>
<dbReference type="PANTHER" id="PTHR43527">
    <property type="entry name" value="4-DIPHOSPHOCYTIDYL-2-C-METHYL-D-ERYTHRITOL KINASE, CHLOROPLASTIC"/>
    <property type="match status" value="1"/>
</dbReference>
<evidence type="ECO:0000313" key="14">
    <source>
        <dbReference type="Proteomes" id="UP000321717"/>
    </source>
</evidence>
<dbReference type="EC" id="2.7.1.148" evidence="2 10"/>
<dbReference type="Pfam" id="PF00288">
    <property type="entry name" value="GHMP_kinases_N"/>
    <property type="match status" value="1"/>
</dbReference>
<dbReference type="GO" id="GO:0050515">
    <property type="term" value="F:4-(cytidine 5'-diphospho)-2-C-methyl-D-erythritol kinase activity"/>
    <property type="evidence" value="ECO:0007669"/>
    <property type="project" value="UniProtKB-UniRule"/>
</dbReference>
<evidence type="ECO:0000256" key="7">
    <source>
        <dbReference type="ARBA" id="ARBA00022840"/>
    </source>
</evidence>
<evidence type="ECO:0000313" key="13">
    <source>
        <dbReference type="EMBL" id="GEO85072.1"/>
    </source>
</evidence>
<reference evidence="13 14" key="1">
    <citation type="submission" date="2019-07" db="EMBL/GenBank/DDBJ databases">
        <title>Whole genome shotgun sequence of Rhizobium naphthalenivorans NBRC 107585.</title>
        <authorList>
            <person name="Hosoyama A."/>
            <person name="Uohara A."/>
            <person name="Ohji S."/>
            <person name="Ichikawa N."/>
        </authorList>
    </citation>
    <scope>NUCLEOTIDE SEQUENCE [LARGE SCALE GENOMIC DNA]</scope>
    <source>
        <strain evidence="13 14">NBRC 107585</strain>
    </source>
</reference>
<comment type="similarity">
    <text evidence="1 10">Belongs to the GHMP kinase family. IspE subfamily.</text>
</comment>
<dbReference type="HAMAP" id="MF_00061">
    <property type="entry name" value="IspE"/>
    <property type="match status" value="1"/>
</dbReference>